<sequence length="183" mass="20790">MSDPTRPAQRRSGGPGGSSQTISSRRPSVRESRSALDRPKDTLGADVVNDLQATDKTLSPQWGGEEHSQAERMVLALLRQGVPDAQVRAIFGVGGSKIVRLKAMIKNGIDSFHTRRTPTRPKHALSSDDIDFFFSACREWKLEDDFPCSHRRPRQYFVKPFLTWKTLWRRFPQKATKSDRRVI</sequence>
<dbReference type="Proteomes" id="UP000709295">
    <property type="component" value="Unassembled WGS sequence"/>
</dbReference>
<feature type="compositionally biased region" description="Basic and acidic residues" evidence="1">
    <location>
        <begin position="28"/>
        <end position="43"/>
    </location>
</feature>
<protein>
    <submittedName>
        <fullName evidence="2">Uncharacterized protein</fullName>
    </submittedName>
</protein>
<dbReference type="EMBL" id="JAENGY010000100">
    <property type="protein sequence ID" value="KAG6973932.1"/>
    <property type="molecule type" value="Genomic_DNA"/>
</dbReference>
<evidence type="ECO:0000313" key="2">
    <source>
        <dbReference type="EMBL" id="KAG6973932.1"/>
    </source>
</evidence>
<accession>A0A8J5J200</accession>
<comment type="caution">
    <text evidence="2">The sequence shown here is derived from an EMBL/GenBank/DDBJ whole genome shotgun (WGS) entry which is preliminary data.</text>
</comment>
<keyword evidence="3" id="KW-1185">Reference proteome</keyword>
<evidence type="ECO:0000313" key="3">
    <source>
        <dbReference type="Proteomes" id="UP000709295"/>
    </source>
</evidence>
<feature type="region of interest" description="Disordered" evidence="1">
    <location>
        <begin position="1"/>
        <end position="44"/>
    </location>
</feature>
<proteinExistence type="predicted"/>
<dbReference type="AlphaFoldDB" id="A0A8J5J200"/>
<gene>
    <name evidence="2" type="ORF">JG688_00003303</name>
</gene>
<evidence type="ECO:0000256" key="1">
    <source>
        <dbReference type="SAM" id="MobiDB-lite"/>
    </source>
</evidence>
<name>A0A8J5J200_9STRA</name>
<organism evidence="2 3">
    <name type="scientific">Phytophthora aleatoria</name>
    <dbReference type="NCBI Taxonomy" id="2496075"/>
    <lineage>
        <taxon>Eukaryota</taxon>
        <taxon>Sar</taxon>
        <taxon>Stramenopiles</taxon>
        <taxon>Oomycota</taxon>
        <taxon>Peronosporomycetes</taxon>
        <taxon>Peronosporales</taxon>
        <taxon>Peronosporaceae</taxon>
        <taxon>Phytophthora</taxon>
    </lineage>
</organism>
<reference evidence="2" key="1">
    <citation type="submission" date="2021-01" db="EMBL/GenBank/DDBJ databases">
        <title>Phytophthora aleatoria, a newly-described species from Pinus radiata is distinct from Phytophthora cactorum isolates based on comparative genomics.</title>
        <authorList>
            <person name="Mcdougal R."/>
            <person name="Panda P."/>
            <person name="Williams N."/>
            <person name="Studholme D.J."/>
        </authorList>
    </citation>
    <scope>NUCLEOTIDE SEQUENCE</scope>
    <source>
        <strain evidence="2">NZFS 4037</strain>
    </source>
</reference>